<feature type="transmembrane region" description="Helical" evidence="3">
    <location>
        <begin position="324"/>
        <end position="345"/>
    </location>
</feature>
<evidence type="ECO:0000256" key="2">
    <source>
        <dbReference type="SAM" id="MobiDB-lite"/>
    </source>
</evidence>
<feature type="transmembrane region" description="Helical" evidence="3">
    <location>
        <begin position="506"/>
        <end position="525"/>
    </location>
</feature>
<keyword evidence="3" id="KW-1133">Transmembrane helix</keyword>
<dbReference type="InterPro" id="IPR052971">
    <property type="entry name" value="TRP_calcium_channel"/>
</dbReference>
<evidence type="ECO:0000313" key="6">
    <source>
        <dbReference type="EMBL" id="KIM90441.1"/>
    </source>
</evidence>
<dbReference type="Pfam" id="PF23190">
    <property type="entry name" value="LHD_TRPY1"/>
    <property type="match status" value="1"/>
</dbReference>
<proteinExistence type="predicted"/>
<feature type="transmembrane region" description="Helical" evidence="3">
    <location>
        <begin position="386"/>
        <end position="407"/>
    </location>
</feature>
<dbReference type="InterPro" id="IPR056336">
    <property type="entry name" value="YVC1_C"/>
</dbReference>
<feature type="domain" description="Calcium channel YVC1-like C-terminal transmembrane" evidence="5">
    <location>
        <begin position="238"/>
        <end position="528"/>
    </location>
</feature>
<feature type="transmembrane region" description="Helical" evidence="3">
    <location>
        <begin position="294"/>
        <end position="312"/>
    </location>
</feature>
<dbReference type="AlphaFoldDB" id="A0A0C3GIH3"/>
<keyword evidence="3" id="KW-0472">Membrane</keyword>
<keyword evidence="3" id="KW-0812">Transmembrane</keyword>
<feature type="transmembrane region" description="Helical" evidence="3">
    <location>
        <begin position="482"/>
        <end position="499"/>
    </location>
</feature>
<accession>A0A0C3GIH3</accession>
<organism evidence="6 7">
    <name type="scientific">Piloderma croceum (strain F 1598)</name>
    <dbReference type="NCBI Taxonomy" id="765440"/>
    <lineage>
        <taxon>Eukaryota</taxon>
        <taxon>Fungi</taxon>
        <taxon>Dikarya</taxon>
        <taxon>Basidiomycota</taxon>
        <taxon>Agaricomycotina</taxon>
        <taxon>Agaricomycetes</taxon>
        <taxon>Agaricomycetidae</taxon>
        <taxon>Atheliales</taxon>
        <taxon>Atheliaceae</taxon>
        <taxon>Piloderma</taxon>
    </lineage>
</organism>
<dbReference type="InterPro" id="IPR056337">
    <property type="entry name" value="LHD_YVC1"/>
</dbReference>
<dbReference type="HOGENOM" id="CLU_009570_1_1_1"/>
<feature type="transmembrane region" description="Helical" evidence="3">
    <location>
        <begin position="232"/>
        <end position="251"/>
    </location>
</feature>
<keyword evidence="7" id="KW-1185">Reference proteome</keyword>
<sequence length="791" mass="88497">MDEAQHETTPLLRREEVDKVEVYPIIHQIKSDIIHFIDTPLSYEALTAPDLTYTLILPLQEKYSAIQRNGNKSVVFCFLVNRVHFIRDQGVSTRPISRSRATVCEILATRVLTEYGNNILDLTLAITTSWPVYSGAGENVMAQAREERENLEDRVGNAIEMAIISKARRFIKSAPCQKVIDCIWTGKCVYQAESSHAILSETYKRTPIHFYDPHKAPLLDHYRLKVPAIRAVLEYINFLILFVLFVAAIETNELDRLNAAEIAFMVYALGFSLEKIAAMQEHGIRVYFKGTWNGFDLAFVTAYAAYAVLRLYGIYHENSFACHLGTDCLALIACMMFPRLAFVTLQNNLMVLSLRAMITQFVILMLIAAFCFGGFLYALWTLSRTAAGYSIGTIAWWMLDLWFGLDASGFDRATEFHNVFGPILMVTYACLSNTLLLTVLVSILSHTFSTINEDAAAEAMFRKAVSTVEGVKADSLFSYQPPVNLFALLIMLPASHLLSPRWFHKVNVFMIRATSFPILLLIAWYERQSKRHGSNGFYETMSAAADKVYDTLPRPLKRLTFFEGLAGADADIDAIFEIEDDLDIALDTQDYAQTPSVDAFRQRRVSEISHRRPSGNGPTSSAGSPNKLGHRDSSPASPRQRVNSMLHRGAEVAQSFTSPLAQIFHPLVIDDEIPENAEPSPSHLGIPSGISYGPASRRRHSVMQRSPAADYATVQHHKFPSMDSHHGSQDGPSSSKPDAHPSGREPETAEEVQEEESSAGGMAQWAKRLQNLEEGQKRIEALLIKLSKDKN</sequence>
<evidence type="ECO:0000256" key="1">
    <source>
        <dbReference type="SAM" id="Coils"/>
    </source>
</evidence>
<feature type="coiled-coil region" evidence="1">
    <location>
        <begin position="134"/>
        <end position="161"/>
    </location>
</feature>
<evidence type="ECO:0000313" key="7">
    <source>
        <dbReference type="Proteomes" id="UP000054166"/>
    </source>
</evidence>
<feature type="compositionally biased region" description="Acidic residues" evidence="2">
    <location>
        <begin position="748"/>
        <end position="757"/>
    </location>
</feature>
<keyword evidence="1" id="KW-0175">Coiled coil</keyword>
<dbReference type="PANTHER" id="PTHR35859">
    <property type="entry name" value="NONSELECTIVE CATION CHANNEL PROTEIN"/>
    <property type="match status" value="1"/>
</dbReference>
<feature type="transmembrane region" description="Helical" evidence="3">
    <location>
        <begin position="419"/>
        <end position="444"/>
    </location>
</feature>
<feature type="transmembrane region" description="Helical" evidence="3">
    <location>
        <begin position="357"/>
        <end position="380"/>
    </location>
</feature>
<dbReference type="PANTHER" id="PTHR35859:SF1">
    <property type="entry name" value="NONSELECTIVE CATION CHANNEL PROTEIN"/>
    <property type="match status" value="1"/>
</dbReference>
<evidence type="ECO:0000256" key="3">
    <source>
        <dbReference type="SAM" id="Phobius"/>
    </source>
</evidence>
<dbReference type="OrthoDB" id="2373987at2759"/>
<protein>
    <recommendedName>
        <fullName evidence="8">Ion transport domain-containing protein</fullName>
    </recommendedName>
</protein>
<feature type="region of interest" description="Disordered" evidence="2">
    <location>
        <begin position="673"/>
        <end position="768"/>
    </location>
</feature>
<dbReference type="Pfam" id="PF23317">
    <property type="entry name" value="YVC1_C"/>
    <property type="match status" value="1"/>
</dbReference>
<reference evidence="6 7" key="1">
    <citation type="submission" date="2014-04" db="EMBL/GenBank/DDBJ databases">
        <authorList>
            <consortium name="DOE Joint Genome Institute"/>
            <person name="Kuo A."/>
            <person name="Tarkka M."/>
            <person name="Buscot F."/>
            <person name="Kohler A."/>
            <person name="Nagy L.G."/>
            <person name="Floudas D."/>
            <person name="Copeland A."/>
            <person name="Barry K.W."/>
            <person name="Cichocki N."/>
            <person name="Veneault-Fourrey C."/>
            <person name="LaButti K."/>
            <person name="Lindquist E.A."/>
            <person name="Lipzen A."/>
            <person name="Lundell T."/>
            <person name="Morin E."/>
            <person name="Murat C."/>
            <person name="Sun H."/>
            <person name="Tunlid A."/>
            <person name="Henrissat B."/>
            <person name="Grigoriev I.V."/>
            <person name="Hibbett D.S."/>
            <person name="Martin F."/>
            <person name="Nordberg H.P."/>
            <person name="Cantor M.N."/>
            <person name="Hua S.X."/>
        </authorList>
    </citation>
    <scope>NUCLEOTIDE SEQUENCE [LARGE SCALE GENOMIC DNA]</scope>
    <source>
        <strain evidence="6 7">F 1598</strain>
    </source>
</reference>
<dbReference type="STRING" id="765440.A0A0C3GIH3"/>
<feature type="compositionally biased region" description="Basic and acidic residues" evidence="2">
    <location>
        <begin position="737"/>
        <end position="747"/>
    </location>
</feature>
<dbReference type="InParanoid" id="A0A0C3GIH3"/>
<evidence type="ECO:0000259" key="5">
    <source>
        <dbReference type="Pfam" id="PF23317"/>
    </source>
</evidence>
<evidence type="ECO:0000259" key="4">
    <source>
        <dbReference type="Pfam" id="PF23190"/>
    </source>
</evidence>
<dbReference type="Proteomes" id="UP000054166">
    <property type="component" value="Unassembled WGS sequence"/>
</dbReference>
<gene>
    <name evidence="6" type="ORF">PILCRDRAFT_812189</name>
</gene>
<dbReference type="EMBL" id="KN832973">
    <property type="protein sequence ID" value="KIM90441.1"/>
    <property type="molecule type" value="Genomic_DNA"/>
</dbReference>
<name>A0A0C3GIH3_PILCF</name>
<feature type="region of interest" description="Disordered" evidence="2">
    <location>
        <begin position="605"/>
        <end position="640"/>
    </location>
</feature>
<evidence type="ECO:0008006" key="8">
    <source>
        <dbReference type="Google" id="ProtNLM"/>
    </source>
</evidence>
<feature type="domain" description="YVC1 N-terminal linker helical" evidence="4">
    <location>
        <begin position="23"/>
        <end position="204"/>
    </location>
</feature>
<reference evidence="7" key="2">
    <citation type="submission" date="2015-01" db="EMBL/GenBank/DDBJ databases">
        <title>Evolutionary Origins and Diversification of the Mycorrhizal Mutualists.</title>
        <authorList>
            <consortium name="DOE Joint Genome Institute"/>
            <consortium name="Mycorrhizal Genomics Consortium"/>
            <person name="Kohler A."/>
            <person name="Kuo A."/>
            <person name="Nagy L.G."/>
            <person name="Floudas D."/>
            <person name="Copeland A."/>
            <person name="Barry K.W."/>
            <person name="Cichocki N."/>
            <person name="Veneault-Fourrey C."/>
            <person name="LaButti K."/>
            <person name="Lindquist E.A."/>
            <person name="Lipzen A."/>
            <person name="Lundell T."/>
            <person name="Morin E."/>
            <person name="Murat C."/>
            <person name="Riley R."/>
            <person name="Ohm R."/>
            <person name="Sun H."/>
            <person name="Tunlid A."/>
            <person name="Henrissat B."/>
            <person name="Grigoriev I.V."/>
            <person name="Hibbett D.S."/>
            <person name="Martin F."/>
        </authorList>
    </citation>
    <scope>NUCLEOTIDE SEQUENCE [LARGE SCALE GENOMIC DNA]</scope>
    <source>
        <strain evidence="7">F 1598</strain>
    </source>
</reference>